<comment type="caution">
    <text evidence="3">The sequence shown here is derived from an EMBL/GenBank/DDBJ whole genome shotgun (WGS) entry which is preliminary data.</text>
</comment>
<name>A0A7W4USU0_LEIAQ</name>
<dbReference type="SUPFAM" id="SSF51556">
    <property type="entry name" value="Metallo-dependent hydrolases"/>
    <property type="match status" value="1"/>
</dbReference>
<dbReference type="Proteomes" id="UP000538196">
    <property type="component" value="Unassembled WGS sequence"/>
</dbReference>
<dbReference type="InterPro" id="IPR006680">
    <property type="entry name" value="Amidohydro-rel"/>
</dbReference>
<dbReference type="InterPro" id="IPR052350">
    <property type="entry name" value="Metallo-dep_Lactonases"/>
</dbReference>
<reference evidence="3 4" key="1">
    <citation type="submission" date="2020-08" db="EMBL/GenBank/DDBJ databases">
        <title>Sequencing the genomes of 1000 actinobacteria strains.</title>
        <authorList>
            <person name="Klenk H.-P."/>
        </authorList>
    </citation>
    <scope>NUCLEOTIDE SEQUENCE [LARGE SCALE GENOMIC DNA]</scope>
    <source>
        <strain evidence="3 4">DSM 20146</strain>
    </source>
</reference>
<dbReference type="Gene3D" id="3.20.20.140">
    <property type="entry name" value="Metal-dependent hydrolases"/>
    <property type="match status" value="1"/>
</dbReference>
<organism evidence="3 4">
    <name type="scientific">Leifsonia aquatica</name>
    <name type="common">Corynebacterium aquaticum</name>
    <dbReference type="NCBI Taxonomy" id="144185"/>
    <lineage>
        <taxon>Bacteria</taxon>
        <taxon>Bacillati</taxon>
        <taxon>Actinomycetota</taxon>
        <taxon>Actinomycetes</taxon>
        <taxon>Micrococcales</taxon>
        <taxon>Microbacteriaceae</taxon>
        <taxon>Leifsonia</taxon>
    </lineage>
</organism>
<evidence type="ECO:0000256" key="1">
    <source>
        <dbReference type="ARBA" id="ARBA00038310"/>
    </source>
</evidence>
<dbReference type="Pfam" id="PF04909">
    <property type="entry name" value="Amidohydro_2"/>
    <property type="match status" value="1"/>
</dbReference>
<dbReference type="AlphaFoldDB" id="A0A7W4USU0"/>
<proteinExistence type="inferred from homology"/>
<keyword evidence="3" id="KW-0378">Hydrolase</keyword>
<sequence length="299" mass="32991">MLDIVDAHHHLCTLSTASYPWLEGPVVRRYHGDDRPLRRDYLVADYLRDAAELEALDARLVGSVHIENGAADPISESRWVDELIAAHPVPNVQVAKVDLSAPDAAERVAAHAALRSVRGVRDILNWHPDPYYSHRERDDLMSDPSWRSGFAALAPAGLSFDLQVFPSQLDDAAALAADFGGTAIVLDHAGMPIEREGDALDAWRRGMDRVAAEPNTMVKISALGTNDHRWTVDSIRRIVLETIDAFGPQRCMFGSNFPVDGLYSRYGELFAAFDAVVDGFSGDERAALFAGTARCFYRF</sequence>
<evidence type="ECO:0000313" key="3">
    <source>
        <dbReference type="EMBL" id="MBB2965623.1"/>
    </source>
</evidence>
<accession>A0A7W4USU0</accession>
<dbReference type="EMBL" id="JACHVP010000001">
    <property type="protein sequence ID" value="MBB2965623.1"/>
    <property type="molecule type" value="Genomic_DNA"/>
</dbReference>
<comment type="similarity">
    <text evidence="1">Belongs to the metallo-dependent hydrolases superfamily.</text>
</comment>
<dbReference type="InterPro" id="IPR032466">
    <property type="entry name" value="Metal_Hydrolase"/>
</dbReference>
<feature type="domain" description="Amidohydrolase-related" evidence="2">
    <location>
        <begin position="5"/>
        <end position="299"/>
    </location>
</feature>
<dbReference type="PANTHER" id="PTHR43569:SF1">
    <property type="entry name" value="BLL3371 PROTEIN"/>
    <property type="match status" value="1"/>
</dbReference>
<dbReference type="RefSeq" id="WP_021765026.1">
    <property type="nucleotide sequence ID" value="NZ_JACHVP010000001.1"/>
</dbReference>
<protein>
    <submittedName>
        <fullName evidence="3">Putative TIM-barrel fold metal-dependent hydrolase</fullName>
    </submittedName>
</protein>
<evidence type="ECO:0000313" key="4">
    <source>
        <dbReference type="Proteomes" id="UP000538196"/>
    </source>
</evidence>
<keyword evidence="4" id="KW-1185">Reference proteome</keyword>
<dbReference type="PANTHER" id="PTHR43569">
    <property type="entry name" value="AMIDOHYDROLASE"/>
    <property type="match status" value="1"/>
</dbReference>
<dbReference type="GO" id="GO:0016787">
    <property type="term" value="F:hydrolase activity"/>
    <property type="evidence" value="ECO:0007669"/>
    <property type="project" value="UniProtKB-KW"/>
</dbReference>
<gene>
    <name evidence="3" type="ORF">FHX33_000355</name>
</gene>
<evidence type="ECO:0000259" key="2">
    <source>
        <dbReference type="Pfam" id="PF04909"/>
    </source>
</evidence>